<keyword evidence="2" id="KW-0812">Transmembrane</keyword>
<evidence type="ECO:0000256" key="2">
    <source>
        <dbReference type="SAM" id="Phobius"/>
    </source>
</evidence>
<name>A0AAW1R0I9_9CHLO</name>
<feature type="compositionally biased region" description="Low complexity" evidence="1">
    <location>
        <begin position="10"/>
        <end position="19"/>
    </location>
</feature>
<dbReference type="Proteomes" id="UP001438707">
    <property type="component" value="Unassembled WGS sequence"/>
</dbReference>
<feature type="transmembrane region" description="Helical" evidence="2">
    <location>
        <begin position="153"/>
        <end position="174"/>
    </location>
</feature>
<gene>
    <name evidence="3" type="ORF">WJX74_010114</name>
</gene>
<feature type="compositionally biased region" description="Pro residues" evidence="1">
    <location>
        <begin position="33"/>
        <end position="58"/>
    </location>
</feature>
<keyword evidence="4" id="KW-1185">Reference proteome</keyword>
<feature type="transmembrane region" description="Helical" evidence="2">
    <location>
        <begin position="119"/>
        <end position="141"/>
    </location>
</feature>
<dbReference type="AlphaFoldDB" id="A0AAW1R0I9"/>
<evidence type="ECO:0000313" key="3">
    <source>
        <dbReference type="EMBL" id="KAK9827201.1"/>
    </source>
</evidence>
<protein>
    <submittedName>
        <fullName evidence="3">Uncharacterized protein</fullName>
    </submittedName>
</protein>
<dbReference type="EMBL" id="JALJOS010000019">
    <property type="protein sequence ID" value="KAK9827201.1"/>
    <property type="molecule type" value="Genomic_DNA"/>
</dbReference>
<accession>A0AAW1R0I9</accession>
<sequence>MDLETDTITQAVRAMRAPAAQPPPVSEMIAPAPDAPAPAPQNPSPPASLPAVPEPPTPQSSTSASSSIGDDTASTLSGSQDARPLRRRITPTPEPRTIPPRRMSPDPPQEWALRKWLPLLAAAATFATVFSAGPILLPYTFLNEDGRPDKRQWAMAAGAGASLALALVYFMRFLMR</sequence>
<evidence type="ECO:0000256" key="1">
    <source>
        <dbReference type="SAM" id="MobiDB-lite"/>
    </source>
</evidence>
<comment type="caution">
    <text evidence="3">The sequence shown here is derived from an EMBL/GenBank/DDBJ whole genome shotgun (WGS) entry which is preliminary data.</text>
</comment>
<feature type="compositionally biased region" description="Low complexity" evidence="1">
    <location>
        <begin position="59"/>
        <end position="75"/>
    </location>
</feature>
<keyword evidence="2" id="KW-0472">Membrane</keyword>
<proteinExistence type="predicted"/>
<feature type="region of interest" description="Disordered" evidence="1">
    <location>
        <begin position="1"/>
        <end position="107"/>
    </location>
</feature>
<evidence type="ECO:0000313" key="4">
    <source>
        <dbReference type="Proteomes" id="UP001438707"/>
    </source>
</evidence>
<keyword evidence="2" id="KW-1133">Transmembrane helix</keyword>
<reference evidence="3 4" key="1">
    <citation type="journal article" date="2024" name="Nat. Commun.">
        <title>Phylogenomics reveals the evolutionary origins of lichenization in chlorophyte algae.</title>
        <authorList>
            <person name="Puginier C."/>
            <person name="Libourel C."/>
            <person name="Otte J."/>
            <person name="Skaloud P."/>
            <person name="Haon M."/>
            <person name="Grisel S."/>
            <person name="Petersen M."/>
            <person name="Berrin J.G."/>
            <person name="Delaux P.M."/>
            <person name="Dal Grande F."/>
            <person name="Keller J."/>
        </authorList>
    </citation>
    <scope>NUCLEOTIDE SEQUENCE [LARGE SCALE GENOMIC DNA]</scope>
    <source>
        <strain evidence="3 4">SAG 2145</strain>
    </source>
</reference>
<organism evidence="3 4">
    <name type="scientific">Apatococcus lobatus</name>
    <dbReference type="NCBI Taxonomy" id="904363"/>
    <lineage>
        <taxon>Eukaryota</taxon>
        <taxon>Viridiplantae</taxon>
        <taxon>Chlorophyta</taxon>
        <taxon>core chlorophytes</taxon>
        <taxon>Trebouxiophyceae</taxon>
        <taxon>Chlorellales</taxon>
        <taxon>Chlorellaceae</taxon>
        <taxon>Apatococcus</taxon>
    </lineage>
</organism>